<reference evidence="2" key="2">
    <citation type="submission" date="2015-01" db="EMBL/GenBank/DDBJ databases">
        <title>Evolutionary Origins and Diversification of the Mycorrhizal Mutualists.</title>
        <authorList>
            <consortium name="DOE Joint Genome Institute"/>
            <consortium name="Mycorrhizal Genomics Consortium"/>
            <person name="Kohler A."/>
            <person name="Kuo A."/>
            <person name="Nagy L.G."/>
            <person name="Floudas D."/>
            <person name="Copeland A."/>
            <person name="Barry K.W."/>
            <person name="Cichocki N."/>
            <person name="Veneault-Fourrey C."/>
            <person name="LaButti K."/>
            <person name="Lindquist E.A."/>
            <person name="Lipzen A."/>
            <person name="Lundell T."/>
            <person name="Morin E."/>
            <person name="Murat C."/>
            <person name="Riley R."/>
            <person name="Ohm R."/>
            <person name="Sun H."/>
            <person name="Tunlid A."/>
            <person name="Henrissat B."/>
            <person name="Grigoriev I.V."/>
            <person name="Hibbett D.S."/>
            <person name="Martin F."/>
        </authorList>
    </citation>
    <scope>NUCLEOTIDE SEQUENCE [LARGE SCALE GENOMIC DNA]</scope>
    <source>
        <strain evidence="2">F 1598</strain>
    </source>
</reference>
<dbReference type="EMBL" id="KN833116">
    <property type="protein sequence ID" value="KIM72644.1"/>
    <property type="molecule type" value="Genomic_DNA"/>
</dbReference>
<accession>A0A0C3EXH6</accession>
<dbReference type="Proteomes" id="UP000054166">
    <property type="component" value="Unassembled WGS sequence"/>
</dbReference>
<dbReference type="InParanoid" id="A0A0C3EXH6"/>
<proteinExistence type="predicted"/>
<protein>
    <submittedName>
        <fullName evidence="1">Uncharacterized protein</fullName>
    </submittedName>
</protein>
<keyword evidence="2" id="KW-1185">Reference proteome</keyword>
<organism evidence="1 2">
    <name type="scientific">Piloderma croceum (strain F 1598)</name>
    <dbReference type="NCBI Taxonomy" id="765440"/>
    <lineage>
        <taxon>Eukaryota</taxon>
        <taxon>Fungi</taxon>
        <taxon>Dikarya</taxon>
        <taxon>Basidiomycota</taxon>
        <taxon>Agaricomycotina</taxon>
        <taxon>Agaricomycetes</taxon>
        <taxon>Agaricomycetidae</taxon>
        <taxon>Atheliales</taxon>
        <taxon>Atheliaceae</taxon>
        <taxon>Piloderma</taxon>
    </lineage>
</organism>
<gene>
    <name evidence="1" type="ORF">PILCRDRAFT_15949</name>
</gene>
<evidence type="ECO:0000313" key="2">
    <source>
        <dbReference type="Proteomes" id="UP000054166"/>
    </source>
</evidence>
<dbReference type="AlphaFoldDB" id="A0A0C3EXH6"/>
<dbReference type="HOGENOM" id="CLU_787818_0_0_1"/>
<reference evidence="1 2" key="1">
    <citation type="submission" date="2014-04" db="EMBL/GenBank/DDBJ databases">
        <authorList>
            <consortium name="DOE Joint Genome Institute"/>
            <person name="Kuo A."/>
            <person name="Tarkka M."/>
            <person name="Buscot F."/>
            <person name="Kohler A."/>
            <person name="Nagy L.G."/>
            <person name="Floudas D."/>
            <person name="Copeland A."/>
            <person name="Barry K.W."/>
            <person name="Cichocki N."/>
            <person name="Veneault-Fourrey C."/>
            <person name="LaButti K."/>
            <person name="Lindquist E.A."/>
            <person name="Lipzen A."/>
            <person name="Lundell T."/>
            <person name="Morin E."/>
            <person name="Murat C."/>
            <person name="Sun H."/>
            <person name="Tunlid A."/>
            <person name="Henrissat B."/>
            <person name="Grigoriev I.V."/>
            <person name="Hibbett D.S."/>
            <person name="Martin F."/>
            <person name="Nordberg H.P."/>
            <person name="Cantor M.N."/>
            <person name="Hua S.X."/>
        </authorList>
    </citation>
    <scope>NUCLEOTIDE SEQUENCE [LARGE SCALE GENOMIC DNA]</scope>
    <source>
        <strain evidence="1 2">F 1598</strain>
    </source>
</reference>
<dbReference type="Gene3D" id="3.60.130.30">
    <property type="match status" value="1"/>
</dbReference>
<name>A0A0C3EXH6_PILCF</name>
<evidence type="ECO:0000313" key="1">
    <source>
        <dbReference type="EMBL" id="KIM72644.1"/>
    </source>
</evidence>
<dbReference type="OrthoDB" id="2948070at2759"/>
<sequence length="358" mass="40060">MFSLQPGSNQQSMSKGQCPCKDMMASAVNSFLQSPSTTPDVIKALDADGCKHVYSAIFDGDLSDVEDEEVASGRGWHRKRPSESVFDQGGRVTVKKITRISRQVKKAVCVAKVNRVDFPDFDFHLATTKCIRPKPPTTTITWEDNILKSGHSKDKVMLIYYLPRFTPKNTLDHLHEGLIEMAKIDSPHRGKTKTSKEKVGIFVDREGEITGEKRIVKEDIVPCPEFRQSGKGMDATCRTVQLLEIVSYMVNTFLEHADPEHYKEALALRDLICRARLSYDALADWDVLVYEGREILYNRKSGLHTDSQDPHLSWAILVAAGSHSGGHVHLSHLGLGVRLQPGDMTAIRGRVIPHEIED</sequence>